<dbReference type="RefSeq" id="WP_202662241.1">
    <property type="nucleotide sequence ID" value="NZ_JAESVP010000010.1"/>
</dbReference>
<dbReference type="Proteomes" id="UP000619033">
    <property type="component" value="Unassembled WGS sequence"/>
</dbReference>
<protein>
    <submittedName>
        <fullName evidence="6">Lipopolysaccharide transport periplasmic protein LptA</fullName>
    </submittedName>
</protein>
<evidence type="ECO:0000256" key="3">
    <source>
        <dbReference type="ARBA" id="ARBA00022764"/>
    </source>
</evidence>
<accession>A0A8J7MR23</accession>
<evidence type="ECO:0000259" key="5">
    <source>
        <dbReference type="Pfam" id="PF03968"/>
    </source>
</evidence>
<feature type="chain" id="PRO_5035167208" evidence="4">
    <location>
        <begin position="24"/>
        <end position="164"/>
    </location>
</feature>
<dbReference type="PANTHER" id="PTHR36504">
    <property type="entry name" value="LIPOPOLYSACCHARIDE EXPORT SYSTEM PROTEIN LPTA"/>
    <property type="match status" value="1"/>
</dbReference>
<keyword evidence="1" id="KW-0813">Transport</keyword>
<name>A0A8J7MR23_9RHOB</name>
<reference evidence="6" key="1">
    <citation type="submission" date="2021-01" db="EMBL/GenBank/DDBJ databases">
        <title>Genome seq and assembly of Tabrizicola sp. KVB23.</title>
        <authorList>
            <person name="Chhetri G."/>
        </authorList>
    </citation>
    <scope>NUCLEOTIDE SEQUENCE</scope>
    <source>
        <strain evidence="6">KVB23</strain>
    </source>
</reference>
<dbReference type="GO" id="GO:0001530">
    <property type="term" value="F:lipopolysaccharide binding"/>
    <property type="evidence" value="ECO:0007669"/>
    <property type="project" value="InterPro"/>
</dbReference>
<dbReference type="InterPro" id="IPR005653">
    <property type="entry name" value="OstA-like_N"/>
</dbReference>
<comment type="caution">
    <text evidence="6">The sequence shown here is derived from an EMBL/GenBank/DDBJ whole genome shotgun (WGS) entry which is preliminary data.</text>
</comment>
<evidence type="ECO:0000256" key="2">
    <source>
        <dbReference type="ARBA" id="ARBA00022729"/>
    </source>
</evidence>
<evidence type="ECO:0000256" key="4">
    <source>
        <dbReference type="SAM" id="SignalP"/>
    </source>
</evidence>
<proteinExistence type="predicted"/>
<dbReference type="GO" id="GO:0030288">
    <property type="term" value="C:outer membrane-bounded periplasmic space"/>
    <property type="evidence" value="ECO:0007669"/>
    <property type="project" value="TreeGrafter"/>
</dbReference>
<feature type="signal peptide" evidence="4">
    <location>
        <begin position="1"/>
        <end position="23"/>
    </location>
</feature>
<dbReference type="PANTHER" id="PTHR36504:SF1">
    <property type="entry name" value="LIPOPOLYSACCHARIDE EXPORT SYSTEM PROTEIN LPTA"/>
    <property type="match status" value="1"/>
</dbReference>
<dbReference type="EMBL" id="JAESVP010000010">
    <property type="protein sequence ID" value="MBL4929670.1"/>
    <property type="molecule type" value="Genomic_DNA"/>
</dbReference>
<dbReference type="GO" id="GO:0017089">
    <property type="term" value="F:glycolipid transfer activity"/>
    <property type="evidence" value="ECO:0007669"/>
    <property type="project" value="TreeGrafter"/>
</dbReference>
<dbReference type="InterPro" id="IPR014340">
    <property type="entry name" value="LptA"/>
</dbReference>
<keyword evidence="7" id="KW-1185">Reference proteome</keyword>
<feature type="domain" description="Organic solvent tolerance-like N-terminal" evidence="5">
    <location>
        <begin position="42"/>
        <end position="147"/>
    </location>
</feature>
<dbReference type="NCBIfam" id="TIGR03002">
    <property type="entry name" value="outer_YhbN_LptA"/>
    <property type="match status" value="1"/>
</dbReference>
<dbReference type="Gene3D" id="2.60.450.10">
    <property type="entry name" value="Lipopolysaccharide (LPS) transport protein A like domain"/>
    <property type="match status" value="1"/>
</dbReference>
<organism evidence="6 7">
    <name type="scientific">Fuscibacter oryzae</name>
    <dbReference type="NCBI Taxonomy" id="2803939"/>
    <lineage>
        <taxon>Bacteria</taxon>
        <taxon>Pseudomonadati</taxon>
        <taxon>Pseudomonadota</taxon>
        <taxon>Alphaproteobacteria</taxon>
        <taxon>Rhodobacterales</taxon>
        <taxon>Paracoccaceae</taxon>
        <taxon>Fuscibacter</taxon>
    </lineage>
</organism>
<dbReference type="InterPro" id="IPR052037">
    <property type="entry name" value="LPS_export_LptA"/>
</dbReference>
<dbReference type="AlphaFoldDB" id="A0A8J7MR23"/>
<gene>
    <name evidence="6" type="primary">lptA</name>
    <name evidence="6" type="ORF">JI744_16315</name>
</gene>
<evidence type="ECO:0000256" key="1">
    <source>
        <dbReference type="ARBA" id="ARBA00022448"/>
    </source>
</evidence>
<keyword evidence="3" id="KW-0574">Periplasm</keyword>
<keyword evidence="2 4" id="KW-0732">Signal</keyword>
<dbReference type="GO" id="GO:0009279">
    <property type="term" value="C:cell outer membrane"/>
    <property type="evidence" value="ECO:0007669"/>
    <property type="project" value="TreeGrafter"/>
</dbReference>
<evidence type="ECO:0000313" key="6">
    <source>
        <dbReference type="EMBL" id="MBL4929670.1"/>
    </source>
</evidence>
<dbReference type="GO" id="GO:0015920">
    <property type="term" value="P:lipopolysaccharide transport"/>
    <property type="evidence" value="ECO:0007669"/>
    <property type="project" value="InterPro"/>
</dbReference>
<evidence type="ECO:0000313" key="7">
    <source>
        <dbReference type="Proteomes" id="UP000619033"/>
    </source>
</evidence>
<sequence length="164" mass="16507">MIKPFALIALCVALLLGPDAAFAQGTNLKFGGLKGDPSQPVEVKADSLSVDQTNGAAEFAGNVLVTQGAMKLSADKVTVTYAADQKQVQSLHATGNVLLVNATDAAKGNEAVYTIASGAVVMTGDVVLTQGAAAIKGQKLSVDLKSGTGRMEGGVTTTFVPGGN</sequence>
<dbReference type="Pfam" id="PF03968">
    <property type="entry name" value="LptD_N"/>
    <property type="match status" value="1"/>
</dbReference>